<keyword evidence="2" id="KW-1185">Reference proteome</keyword>
<reference evidence="1" key="2">
    <citation type="submission" date="2023-04" db="EMBL/GenBank/DDBJ databases">
        <title>'Rhodoalgimonas zhirmunskyi' gen. nov., isolated from a red alga.</title>
        <authorList>
            <person name="Nedashkovskaya O.I."/>
            <person name="Otstavnykh N.Y."/>
            <person name="Bystritskaya E.P."/>
            <person name="Balabanova L.A."/>
            <person name="Isaeva M.P."/>
        </authorList>
    </citation>
    <scope>NUCLEOTIDE SEQUENCE</scope>
    <source>
        <strain evidence="1">10Alg 79</strain>
    </source>
</reference>
<dbReference type="PROSITE" id="PS51257">
    <property type="entry name" value="PROKAR_LIPOPROTEIN"/>
    <property type="match status" value="1"/>
</dbReference>
<protein>
    <submittedName>
        <fullName evidence="1">Succinate dehydrogenase</fullName>
    </submittedName>
</protein>
<dbReference type="RefSeq" id="WP_317626313.1">
    <property type="nucleotide sequence ID" value="NZ_JANFFA010000003.1"/>
</dbReference>
<evidence type="ECO:0000313" key="2">
    <source>
        <dbReference type="Proteomes" id="UP001227162"/>
    </source>
</evidence>
<organism evidence="1 2">
    <name type="scientific">Rhodalgimonas zhirmunskyi</name>
    <dbReference type="NCBI Taxonomy" id="2964767"/>
    <lineage>
        <taxon>Bacteria</taxon>
        <taxon>Pseudomonadati</taxon>
        <taxon>Pseudomonadota</taxon>
        <taxon>Alphaproteobacteria</taxon>
        <taxon>Rhodobacterales</taxon>
        <taxon>Roseobacteraceae</taxon>
        <taxon>Rhodalgimonas</taxon>
    </lineage>
</organism>
<proteinExistence type="predicted"/>
<sequence length="106" mass="10782">MRTAFAICAALALGACDVAQKTADDLARTRAKTAVAGVVSREFPGVDASPVTDCIINAASAQELLQIAASSATGATADVTELTLGIARRPEAVRCYGTNALLMVLS</sequence>
<comment type="caution">
    <text evidence="1">The sequence shown here is derived from an EMBL/GenBank/DDBJ whole genome shotgun (WGS) entry which is preliminary data.</text>
</comment>
<accession>A0AAJ1U742</accession>
<dbReference type="Proteomes" id="UP001227162">
    <property type="component" value="Unassembled WGS sequence"/>
</dbReference>
<evidence type="ECO:0000313" key="1">
    <source>
        <dbReference type="EMBL" id="MDQ2094696.1"/>
    </source>
</evidence>
<dbReference type="EMBL" id="JANFFA010000003">
    <property type="protein sequence ID" value="MDQ2094696.1"/>
    <property type="molecule type" value="Genomic_DNA"/>
</dbReference>
<dbReference type="AlphaFoldDB" id="A0AAJ1U742"/>
<name>A0AAJ1U742_9RHOB</name>
<gene>
    <name evidence="1" type="ORF">NOI20_11295</name>
</gene>
<reference evidence="1" key="1">
    <citation type="submission" date="2022-07" db="EMBL/GenBank/DDBJ databases">
        <authorList>
            <person name="Otstavnykh N."/>
            <person name="Isaeva M."/>
            <person name="Bystritskaya E."/>
        </authorList>
    </citation>
    <scope>NUCLEOTIDE SEQUENCE</scope>
    <source>
        <strain evidence="1">10Alg 79</strain>
    </source>
</reference>